<comment type="caution">
    <text evidence="1">The sequence shown here is derived from an EMBL/GenBank/DDBJ whole genome shotgun (WGS) entry which is preliminary data.</text>
</comment>
<evidence type="ECO:0000313" key="1">
    <source>
        <dbReference type="EMBL" id="OMJ91625.1"/>
    </source>
</evidence>
<name>A0A1R2CRK8_9CILI</name>
<evidence type="ECO:0008006" key="3">
    <source>
        <dbReference type="Google" id="ProtNLM"/>
    </source>
</evidence>
<organism evidence="1 2">
    <name type="scientific">Stentor coeruleus</name>
    <dbReference type="NCBI Taxonomy" id="5963"/>
    <lineage>
        <taxon>Eukaryota</taxon>
        <taxon>Sar</taxon>
        <taxon>Alveolata</taxon>
        <taxon>Ciliophora</taxon>
        <taxon>Postciliodesmatophora</taxon>
        <taxon>Heterotrichea</taxon>
        <taxon>Heterotrichida</taxon>
        <taxon>Stentoridae</taxon>
        <taxon>Stentor</taxon>
    </lineage>
</organism>
<dbReference type="SUPFAM" id="SSF54928">
    <property type="entry name" value="RNA-binding domain, RBD"/>
    <property type="match status" value="1"/>
</dbReference>
<sequence length="456" mass="52326">MDDRQQQLDSNSFFVSGIGDLSETKICELLGCIRVKAYSWELTGEKRRFCEAIYLSTQQAEQVYNTQNPLKHEKYLLRFLAKQAMTTIWVTGLPGIVYSRDLFTGLNELTSGLIRATIPPNPEVPGITSLGVAMLTYSSHILAEEALHIFKTPTRLYNQNYRVFVNREVQAMWSEPFFDLLTAMSKETRFVTLSNLPQNVSTRQIEEEISCFGSMERMRRYSDSCVLIMRNVSDGKNLLKSGGLLVDGKKWKFKAASRLNEDPIEPDLFRHMRNQIPKSANSSFHSTDSIYELSVLHLSTADRGRLFEVIQSSPAFPCTRDSNVKGMSVDLLNKAKKLLQQSRKTVENSDYLLGHDNKPTGYDMTKKQKINENKYQDSSMRYQGESHQPRMMDQKYNKDPPAYMPYVASPIIAHSDRSASNTPDQIQNLTMEQKMQYYYILNNPNQYYNPYGNYGP</sequence>
<dbReference type="Proteomes" id="UP000187209">
    <property type="component" value="Unassembled WGS sequence"/>
</dbReference>
<protein>
    <recommendedName>
        <fullName evidence="3">RRM domain-containing protein</fullName>
    </recommendedName>
</protein>
<proteinExistence type="predicted"/>
<reference evidence="1 2" key="1">
    <citation type="submission" date="2016-11" db="EMBL/GenBank/DDBJ databases">
        <title>The macronuclear genome of Stentor coeruleus: a giant cell with tiny introns.</title>
        <authorList>
            <person name="Slabodnick M."/>
            <person name="Ruby J.G."/>
            <person name="Reiff S.B."/>
            <person name="Swart E.C."/>
            <person name="Gosai S."/>
            <person name="Prabakaran S."/>
            <person name="Witkowska E."/>
            <person name="Larue G.E."/>
            <person name="Fisher S."/>
            <person name="Freeman R.M."/>
            <person name="Gunawardena J."/>
            <person name="Chu W."/>
            <person name="Stover N.A."/>
            <person name="Gregory B.D."/>
            <person name="Nowacki M."/>
            <person name="Derisi J."/>
            <person name="Roy S.W."/>
            <person name="Marshall W.F."/>
            <person name="Sood P."/>
        </authorList>
    </citation>
    <scope>NUCLEOTIDE SEQUENCE [LARGE SCALE GENOMIC DNA]</scope>
    <source>
        <strain evidence="1">WM001</strain>
    </source>
</reference>
<dbReference type="EMBL" id="MPUH01000077">
    <property type="protein sequence ID" value="OMJ91625.1"/>
    <property type="molecule type" value="Genomic_DNA"/>
</dbReference>
<keyword evidence="2" id="KW-1185">Reference proteome</keyword>
<dbReference type="InterPro" id="IPR035979">
    <property type="entry name" value="RBD_domain_sf"/>
</dbReference>
<accession>A0A1R2CRK8</accession>
<gene>
    <name evidence="1" type="ORF">SteCoe_5771</name>
</gene>
<dbReference type="AlphaFoldDB" id="A0A1R2CRK8"/>
<evidence type="ECO:0000313" key="2">
    <source>
        <dbReference type="Proteomes" id="UP000187209"/>
    </source>
</evidence>
<dbReference type="GO" id="GO:0003676">
    <property type="term" value="F:nucleic acid binding"/>
    <property type="evidence" value="ECO:0007669"/>
    <property type="project" value="InterPro"/>
</dbReference>
<dbReference type="OrthoDB" id="318226at2759"/>